<dbReference type="InterPro" id="IPR002794">
    <property type="entry name" value="DUF92_TMEM19"/>
</dbReference>
<keyword evidence="10" id="KW-1185">Reference proteome</keyword>
<comment type="similarity">
    <text evidence="2">Belongs to the TMEM19 family.</text>
</comment>
<dbReference type="PANTHER" id="PTHR13353">
    <property type="entry name" value="TRANSMEMBRANE PROTEIN 19"/>
    <property type="match status" value="1"/>
</dbReference>
<evidence type="ECO:0000256" key="4">
    <source>
        <dbReference type="ARBA" id="ARBA00022692"/>
    </source>
</evidence>
<evidence type="ECO:0000256" key="5">
    <source>
        <dbReference type="ARBA" id="ARBA00022989"/>
    </source>
</evidence>
<name>A0ABD2XA86_9HYME</name>
<organism evidence="9 10">
    <name type="scientific">Trichogramma kaykai</name>
    <dbReference type="NCBI Taxonomy" id="54128"/>
    <lineage>
        <taxon>Eukaryota</taxon>
        <taxon>Metazoa</taxon>
        <taxon>Ecdysozoa</taxon>
        <taxon>Arthropoda</taxon>
        <taxon>Hexapoda</taxon>
        <taxon>Insecta</taxon>
        <taxon>Pterygota</taxon>
        <taxon>Neoptera</taxon>
        <taxon>Endopterygota</taxon>
        <taxon>Hymenoptera</taxon>
        <taxon>Apocrita</taxon>
        <taxon>Proctotrupomorpha</taxon>
        <taxon>Chalcidoidea</taxon>
        <taxon>Trichogrammatidae</taxon>
        <taxon>Trichogramma</taxon>
    </lineage>
</organism>
<comment type="subcellular location">
    <subcellularLocation>
        <location evidence="1">Membrane</location>
        <topology evidence="1">Multi-pass membrane protein</topology>
    </subcellularLocation>
</comment>
<evidence type="ECO:0000256" key="2">
    <source>
        <dbReference type="ARBA" id="ARBA00009012"/>
    </source>
</evidence>
<accession>A0ABD2XA86</accession>
<feature type="transmembrane region" description="Helical" evidence="8">
    <location>
        <begin position="154"/>
        <end position="180"/>
    </location>
</feature>
<evidence type="ECO:0000256" key="8">
    <source>
        <dbReference type="SAM" id="Phobius"/>
    </source>
</evidence>
<dbReference type="GO" id="GO:0016020">
    <property type="term" value="C:membrane"/>
    <property type="evidence" value="ECO:0007669"/>
    <property type="project" value="UniProtKB-SubCell"/>
</dbReference>
<evidence type="ECO:0000256" key="3">
    <source>
        <dbReference type="ARBA" id="ARBA00014258"/>
    </source>
</evidence>
<dbReference type="Pfam" id="PF01940">
    <property type="entry name" value="DUF92"/>
    <property type="match status" value="1"/>
</dbReference>
<feature type="transmembrane region" description="Helical" evidence="8">
    <location>
        <begin position="229"/>
        <end position="253"/>
    </location>
</feature>
<evidence type="ECO:0000256" key="6">
    <source>
        <dbReference type="ARBA" id="ARBA00023136"/>
    </source>
</evidence>
<sequence>MRASRLEFRRKSEIFYRDHSVIVHSKRPSIMLLCKLSLRKIARRLLWPNTGASATTTTTTSNSITARGSNKSLASPSCDHHHHPQHHGLTSSSSSSLSASSAVSSSLVTVVHRRGGGIVSSIMQRFNNHQRCNDSGSSRRSSRSSSAASASPDLLPVVLLSALAIPLSMLFWTINVAYNFVSPNSAEREQKDDYAVISPWRWLAAVLIPILCALWGLKRKSIDLKGSILGFFMGFILTLTSFSHLACLMAFFFTSSKVSKFRLEKKKTIEELKNGGQRNWIQVLCNGGMAAQLAILYLLDVGCGERPIDFVKDYRSSWLSIGIMGSMACCNGDTWASEIGTVVGKSDPFLITSRKRVPRGTNGGISWLGLLVSALGGLVVGLFHYVTVRYTVDTAVLERAAPQWPIIIMGMAGGLIGSIIDSILGATLQYSGINEKGIVVERPGKGVKHISGRQILDNHSVNLLSSIIIALTLPRIANLVWPY</sequence>
<feature type="transmembrane region" description="Helical" evidence="8">
    <location>
        <begin position="406"/>
        <end position="428"/>
    </location>
</feature>
<feature type="transmembrane region" description="Helical" evidence="8">
    <location>
        <begin position="364"/>
        <end position="386"/>
    </location>
</feature>
<comment type="caution">
    <text evidence="9">The sequence shown here is derived from an EMBL/GenBank/DDBJ whole genome shotgun (WGS) entry which is preliminary data.</text>
</comment>
<keyword evidence="6 8" id="KW-0472">Membrane</keyword>
<gene>
    <name evidence="9" type="ORF">TKK_004799</name>
</gene>
<protein>
    <recommendedName>
        <fullName evidence="3">Transmembrane protein 19</fullName>
    </recommendedName>
</protein>
<feature type="compositionally biased region" description="Low complexity" evidence="7">
    <location>
        <begin position="52"/>
        <end position="66"/>
    </location>
</feature>
<keyword evidence="4 8" id="KW-0812">Transmembrane</keyword>
<evidence type="ECO:0000313" key="10">
    <source>
        <dbReference type="Proteomes" id="UP001627154"/>
    </source>
</evidence>
<feature type="region of interest" description="Disordered" evidence="7">
    <location>
        <begin position="130"/>
        <end position="149"/>
    </location>
</feature>
<feature type="transmembrane region" description="Helical" evidence="8">
    <location>
        <begin position="200"/>
        <end position="217"/>
    </location>
</feature>
<proteinExistence type="inferred from homology"/>
<dbReference type="EMBL" id="JBJJXI010000037">
    <property type="protein sequence ID" value="KAL3402277.1"/>
    <property type="molecule type" value="Genomic_DNA"/>
</dbReference>
<dbReference type="Proteomes" id="UP001627154">
    <property type="component" value="Unassembled WGS sequence"/>
</dbReference>
<reference evidence="9 10" key="1">
    <citation type="journal article" date="2024" name="bioRxiv">
        <title>A reference genome for Trichogramma kaykai: A tiny desert-dwelling parasitoid wasp with competing sex-ratio distorters.</title>
        <authorList>
            <person name="Culotta J."/>
            <person name="Lindsey A.R."/>
        </authorList>
    </citation>
    <scope>NUCLEOTIDE SEQUENCE [LARGE SCALE GENOMIC DNA]</scope>
    <source>
        <strain evidence="9 10">KSX58</strain>
    </source>
</reference>
<dbReference type="PANTHER" id="PTHR13353:SF5">
    <property type="entry name" value="TRANSMEMBRANE PROTEIN 19"/>
    <property type="match status" value="1"/>
</dbReference>
<feature type="region of interest" description="Disordered" evidence="7">
    <location>
        <begin position="52"/>
        <end position="97"/>
    </location>
</feature>
<keyword evidence="5 8" id="KW-1133">Transmembrane helix</keyword>
<dbReference type="AlphaFoldDB" id="A0ABD2XA86"/>
<evidence type="ECO:0000256" key="1">
    <source>
        <dbReference type="ARBA" id="ARBA00004141"/>
    </source>
</evidence>
<evidence type="ECO:0000313" key="9">
    <source>
        <dbReference type="EMBL" id="KAL3402277.1"/>
    </source>
</evidence>
<evidence type="ECO:0000256" key="7">
    <source>
        <dbReference type="SAM" id="MobiDB-lite"/>
    </source>
</evidence>